<dbReference type="OrthoDB" id="9795736at2"/>
<dbReference type="PANTHER" id="PTHR41386:SF1">
    <property type="entry name" value="MEMBRANE PROTEIN"/>
    <property type="match status" value="1"/>
</dbReference>
<protein>
    <submittedName>
        <fullName evidence="3">Putative membrane protein</fullName>
    </submittedName>
</protein>
<dbReference type="RefSeq" id="WP_133990909.1">
    <property type="nucleotide sequence ID" value="NZ_SODV01000001.1"/>
</dbReference>
<reference evidence="3 4" key="1">
    <citation type="submission" date="2019-03" db="EMBL/GenBank/DDBJ databases">
        <title>Genomic Encyclopedia of Type Strains, Phase IV (KMG-IV): sequencing the most valuable type-strain genomes for metagenomic binning, comparative biology and taxonomic classification.</title>
        <authorList>
            <person name="Goeker M."/>
        </authorList>
    </citation>
    <scope>NUCLEOTIDE SEQUENCE [LARGE SCALE GENOMIC DNA]</scope>
    <source>
        <strain evidence="3 4">DSM 100059</strain>
    </source>
</reference>
<keyword evidence="2" id="KW-0812">Transmembrane</keyword>
<proteinExistence type="predicted"/>
<dbReference type="Proteomes" id="UP000294498">
    <property type="component" value="Unassembled WGS sequence"/>
</dbReference>
<accession>A0A4R8DR13</accession>
<feature type="region of interest" description="Disordered" evidence="1">
    <location>
        <begin position="238"/>
        <end position="258"/>
    </location>
</feature>
<dbReference type="PANTHER" id="PTHR41386">
    <property type="entry name" value="INTEGRAL MEMBRANE PROTEIN-RELATED"/>
    <property type="match status" value="1"/>
</dbReference>
<gene>
    <name evidence="3" type="ORF">EDB95_0868</name>
</gene>
<evidence type="ECO:0000256" key="2">
    <source>
        <dbReference type="SAM" id="Phobius"/>
    </source>
</evidence>
<feature type="transmembrane region" description="Helical" evidence="2">
    <location>
        <begin position="145"/>
        <end position="164"/>
    </location>
</feature>
<keyword evidence="2" id="KW-1133">Transmembrane helix</keyword>
<evidence type="ECO:0000313" key="4">
    <source>
        <dbReference type="Proteomes" id="UP000294498"/>
    </source>
</evidence>
<evidence type="ECO:0000313" key="3">
    <source>
        <dbReference type="EMBL" id="TDW99854.1"/>
    </source>
</evidence>
<feature type="transmembrane region" description="Helical" evidence="2">
    <location>
        <begin position="113"/>
        <end position="133"/>
    </location>
</feature>
<keyword evidence="2" id="KW-0472">Membrane</keyword>
<dbReference type="InterPro" id="IPR010406">
    <property type="entry name" value="DUF1003"/>
</dbReference>
<dbReference type="EMBL" id="SODV01000001">
    <property type="protein sequence ID" value="TDW99854.1"/>
    <property type="molecule type" value="Genomic_DNA"/>
</dbReference>
<sequence>MNRCFITNKLCSPDESVSGGQIRKTIYDFIKSRYPDFNEKSHLSTEAFNDMRADYVAGLIQNEIGELTDMEKEVVQAIGKNQILSENVEEEEDREATFGERVADRVASFGGSWTFLISFFVVLLAWIALNIWFLQDKGFDPYPFILLNLILSCLAAVQAPVIMMSQNRQADKDRARSEHDYKVNLKAEVEIRLLHEKVDHLLIHEQRKLLEIQQVQIELMQGIQKSIVAAAPAQRLDGSPAAPAASAETKAHPGSTAG</sequence>
<dbReference type="Pfam" id="PF06210">
    <property type="entry name" value="DUF1003"/>
    <property type="match status" value="1"/>
</dbReference>
<dbReference type="AlphaFoldDB" id="A0A4R8DR13"/>
<name>A0A4R8DR13_9BACT</name>
<comment type="caution">
    <text evidence="3">The sequence shown here is derived from an EMBL/GenBank/DDBJ whole genome shotgun (WGS) entry which is preliminary data.</text>
</comment>
<keyword evidence="4" id="KW-1185">Reference proteome</keyword>
<evidence type="ECO:0000256" key="1">
    <source>
        <dbReference type="SAM" id="MobiDB-lite"/>
    </source>
</evidence>
<organism evidence="3 4">
    <name type="scientific">Dinghuibacter silviterrae</name>
    <dbReference type="NCBI Taxonomy" id="1539049"/>
    <lineage>
        <taxon>Bacteria</taxon>
        <taxon>Pseudomonadati</taxon>
        <taxon>Bacteroidota</taxon>
        <taxon>Chitinophagia</taxon>
        <taxon>Chitinophagales</taxon>
        <taxon>Chitinophagaceae</taxon>
        <taxon>Dinghuibacter</taxon>
    </lineage>
</organism>